<evidence type="ECO:0000313" key="10">
    <source>
        <dbReference type="EMBL" id="KMY51899.1"/>
    </source>
</evidence>
<evidence type="ECO:0000256" key="1">
    <source>
        <dbReference type="ARBA" id="ARBA00007316"/>
    </source>
</evidence>
<dbReference type="EMBL" id="LFZW01000001">
    <property type="protein sequence ID" value="KMY51899.1"/>
    <property type="molecule type" value="Genomic_DNA"/>
</dbReference>
<dbReference type="PANTHER" id="PTHR32309:SF13">
    <property type="entry name" value="FERRIC ENTEROBACTIN TRANSPORT PROTEIN FEPE"/>
    <property type="match status" value="1"/>
</dbReference>
<evidence type="ECO:0000256" key="2">
    <source>
        <dbReference type="ARBA" id="ARBA00011903"/>
    </source>
</evidence>
<dbReference type="InterPro" id="IPR025669">
    <property type="entry name" value="AAA_dom"/>
</dbReference>
<evidence type="ECO:0000313" key="11">
    <source>
        <dbReference type="Proteomes" id="UP000037146"/>
    </source>
</evidence>
<reference evidence="11" key="1">
    <citation type="submission" date="2015-07" db="EMBL/GenBank/DDBJ databases">
        <title>Genome sequencing project for genomic taxonomy and phylogenomics of Bacillus-like bacteria.</title>
        <authorList>
            <person name="Liu B."/>
            <person name="Wang J."/>
            <person name="Zhu Y."/>
            <person name="Liu G."/>
            <person name="Chen Q."/>
            <person name="Chen Z."/>
            <person name="Lan J."/>
            <person name="Che J."/>
            <person name="Ge C."/>
            <person name="Shi H."/>
            <person name="Pan Z."/>
            <person name="Liu X."/>
        </authorList>
    </citation>
    <scope>NUCLEOTIDE SEQUENCE [LARGE SCALE GENOMIC DNA]</scope>
    <source>
        <strain evidence="11">FJAT-27997</strain>
    </source>
</reference>
<name>A0A0K9GYU4_9BACI</name>
<dbReference type="NCBIfam" id="TIGR01007">
    <property type="entry name" value="eps_fam"/>
    <property type="match status" value="1"/>
</dbReference>
<dbReference type="FunFam" id="3.40.50.300:FF:000527">
    <property type="entry name" value="Tyrosine-protein kinase etk"/>
    <property type="match status" value="1"/>
</dbReference>
<evidence type="ECO:0000256" key="7">
    <source>
        <dbReference type="ARBA" id="ARBA00023137"/>
    </source>
</evidence>
<keyword evidence="3" id="KW-0808">Transferase</keyword>
<comment type="catalytic activity">
    <reaction evidence="8">
        <text>L-tyrosyl-[protein] + ATP = O-phospho-L-tyrosyl-[protein] + ADP + H(+)</text>
        <dbReference type="Rhea" id="RHEA:10596"/>
        <dbReference type="Rhea" id="RHEA-COMP:10136"/>
        <dbReference type="Rhea" id="RHEA-COMP:20101"/>
        <dbReference type="ChEBI" id="CHEBI:15378"/>
        <dbReference type="ChEBI" id="CHEBI:30616"/>
        <dbReference type="ChEBI" id="CHEBI:46858"/>
        <dbReference type="ChEBI" id="CHEBI:61978"/>
        <dbReference type="ChEBI" id="CHEBI:456216"/>
        <dbReference type="EC" id="2.7.10.2"/>
    </reaction>
</comment>
<dbReference type="GO" id="GO:0005886">
    <property type="term" value="C:plasma membrane"/>
    <property type="evidence" value="ECO:0007669"/>
    <property type="project" value="UniProtKB-ARBA"/>
</dbReference>
<dbReference type="InterPro" id="IPR050445">
    <property type="entry name" value="Bact_polysacc_biosynth/exp"/>
</dbReference>
<gene>
    <name evidence="10" type="ORF">AC625_22170</name>
</gene>
<keyword evidence="6" id="KW-0067">ATP-binding</keyword>
<accession>A0A0K9GYU4</accession>
<keyword evidence="4" id="KW-0547">Nucleotide-binding</keyword>
<dbReference type="Proteomes" id="UP000037146">
    <property type="component" value="Unassembled WGS sequence"/>
</dbReference>
<evidence type="ECO:0000259" key="9">
    <source>
        <dbReference type="Pfam" id="PF13614"/>
    </source>
</evidence>
<comment type="similarity">
    <text evidence="1">Belongs to the CpsD/CapB family.</text>
</comment>
<dbReference type="GO" id="GO:0005524">
    <property type="term" value="F:ATP binding"/>
    <property type="evidence" value="ECO:0007669"/>
    <property type="project" value="UniProtKB-KW"/>
</dbReference>
<dbReference type="PANTHER" id="PTHR32309">
    <property type="entry name" value="TYROSINE-PROTEIN KINASE"/>
    <property type="match status" value="1"/>
</dbReference>
<dbReference type="GO" id="GO:0004715">
    <property type="term" value="F:non-membrane spanning protein tyrosine kinase activity"/>
    <property type="evidence" value="ECO:0007669"/>
    <property type="project" value="UniProtKB-EC"/>
</dbReference>
<dbReference type="AlphaFoldDB" id="A0A0K9GYU4"/>
<keyword evidence="5" id="KW-0418">Kinase</keyword>
<dbReference type="InterPro" id="IPR005702">
    <property type="entry name" value="Wzc-like_C"/>
</dbReference>
<dbReference type="OrthoDB" id="9794577at2"/>
<dbReference type="Pfam" id="PF13614">
    <property type="entry name" value="AAA_31"/>
    <property type="match status" value="1"/>
</dbReference>
<evidence type="ECO:0000256" key="6">
    <source>
        <dbReference type="ARBA" id="ARBA00022840"/>
    </source>
</evidence>
<evidence type="ECO:0000256" key="3">
    <source>
        <dbReference type="ARBA" id="ARBA00022679"/>
    </source>
</evidence>
<feature type="domain" description="AAA" evidence="9">
    <location>
        <begin position="53"/>
        <end position="171"/>
    </location>
</feature>
<evidence type="ECO:0000256" key="4">
    <source>
        <dbReference type="ARBA" id="ARBA00022741"/>
    </source>
</evidence>
<dbReference type="GO" id="GO:0042802">
    <property type="term" value="F:identical protein binding"/>
    <property type="evidence" value="ECO:0007669"/>
    <property type="project" value="UniProtKB-ARBA"/>
</dbReference>
<keyword evidence="11" id="KW-1185">Reference proteome</keyword>
<evidence type="ECO:0000256" key="8">
    <source>
        <dbReference type="ARBA" id="ARBA00051245"/>
    </source>
</evidence>
<protein>
    <recommendedName>
        <fullName evidence="2">non-specific protein-tyrosine kinase</fullName>
        <ecNumber evidence="2">2.7.10.2</ecNumber>
    </recommendedName>
</protein>
<dbReference type="SUPFAM" id="SSF52540">
    <property type="entry name" value="P-loop containing nucleoside triphosphate hydrolases"/>
    <property type="match status" value="1"/>
</dbReference>
<dbReference type="RefSeq" id="WP_049683254.1">
    <property type="nucleotide sequence ID" value="NZ_LFZW01000001.1"/>
</dbReference>
<dbReference type="Gene3D" id="3.40.50.300">
    <property type="entry name" value="P-loop containing nucleotide triphosphate hydrolases"/>
    <property type="match status" value="1"/>
</dbReference>
<organism evidence="10 11">
    <name type="scientific">Peribacillus loiseleuriae</name>
    <dbReference type="NCBI Taxonomy" id="1679170"/>
    <lineage>
        <taxon>Bacteria</taxon>
        <taxon>Bacillati</taxon>
        <taxon>Bacillota</taxon>
        <taxon>Bacilli</taxon>
        <taxon>Bacillales</taxon>
        <taxon>Bacillaceae</taxon>
        <taxon>Peribacillus</taxon>
    </lineage>
</organism>
<proteinExistence type="inferred from homology"/>
<dbReference type="STRING" id="1679170.AC625_22170"/>
<evidence type="ECO:0000256" key="5">
    <source>
        <dbReference type="ARBA" id="ARBA00022777"/>
    </source>
</evidence>
<sequence length="212" mass="23369">MAIKEKERGLISYTSPDSSISEQYRTIRTNIQFSSIDYKYRTLIITSPGYREGKSTTVTNLAISMVQQGEKVLVVDADLRMPTLHTMFDIENTSGLANVLTGETTFEEAVKRTEIERLAVLTSGPVPFNPADLLSSSALDKLIGIAQELYTVILFDTPPVLELTDARILANKCEGTILVVCNGKTKAEEIVEAKRLLELARAKCVGVILNKK</sequence>
<dbReference type="EC" id="2.7.10.2" evidence="2"/>
<dbReference type="InterPro" id="IPR027417">
    <property type="entry name" value="P-loop_NTPase"/>
</dbReference>
<dbReference type="CDD" id="cd05387">
    <property type="entry name" value="BY-kinase"/>
    <property type="match status" value="1"/>
</dbReference>
<dbReference type="PATRIC" id="fig|1679170.3.peg.4997"/>
<comment type="caution">
    <text evidence="10">The sequence shown here is derived from an EMBL/GenBank/DDBJ whole genome shotgun (WGS) entry which is preliminary data.</text>
</comment>
<keyword evidence="7" id="KW-0829">Tyrosine-protein kinase</keyword>